<organism evidence="1 2">
    <name type="scientific">candidate division WWE3 bacterium</name>
    <dbReference type="NCBI Taxonomy" id="2053526"/>
    <lineage>
        <taxon>Bacteria</taxon>
        <taxon>Katanobacteria</taxon>
    </lineage>
</organism>
<dbReference type="EMBL" id="JABTTY010000001">
    <property type="protein sequence ID" value="MBE7525545.1"/>
    <property type="molecule type" value="Genomic_DNA"/>
</dbReference>
<proteinExistence type="predicted"/>
<sequence length="244" mass="26571">MSHADIAEREWLRQQELFDAIFVQGFREYAAALPGIQRAFVLDDRHLRCIDEGTPGGIHLAGSGILLRDRAKEVCQHAVVDGIFSHAGCGAAALYVKTAGLDISDPDEAGKEWVKELAEALDVPYLGHIGTSELKRPPHLHTARVAYYDGTGEFNPSHVDGLPEGFVISRAYLEAGYALQEAKVSADIALGNHGFGDLFTEQNPFLLVAVGTEKAQRQSLELELEEVAKTYGGRVKVEGMSRTV</sequence>
<gene>
    <name evidence="1" type="ORF">HS096_04145</name>
</gene>
<evidence type="ECO:0000313" key="2">
    <source>
        <dbReference type="Proteomes" id="UP000710385"/>
    </source>
</evidence>
<comment type="caution">
    <text evidence="1">The sequence shown here is derived from an EMBL/GenBank/DDBJ whole genome shotgun (WGS) entry which is preliminary data.</text>
</comment>
<protein>
    <submittedName>
        <fullName evidence="1">Uncharacterized protein</fullName>
    </submittedName>
</protein>
<evidence type="ECO:0000313" key="1">
    <source>
        <dbReference type="EMBL" id="MBE7525545.1"/>
    </source>
</evidence>
<dbReference type="AlphaFoldDB" id="A0A928TW86"/>
<reference evidence="1" key="1">
    <citation type="submission" date="2020-05" db="EMBL/GenBank/DDBJ databases">
        <title>High-Quality Genomes of Partial-Nitritation/Anammox System by Hierarchical Clustering Based Hybrid Assembly.</title>
        <authorList>
            <person name="Liu L."/>
            <person name="Wang Y."/>
            <person name="Che Y."/>
            <person name="Chen Y."/>
            <person name="Xia Y."/>
            <person name="Luo R."/>
            <person name="Cheng S.H."/>
            <person name="Zheng C."/>
            <person name="Zhang T."/>
        </authorList>
    </citation>
    <scope>NUCLEOTIDE SEQUENCE</scope>
    <source>
        <strain evidence="1">H1_PAT1</strain>
    </source>
</reference>
<name>A0A928TW86_UNCKA</name>
<accession>A0A928TW86</accession>
<dbReference type="Proteomes" id="UP000710385">
    <property type="component" value="Unassembled WGS sequence"/>
</dbReference>